<organism evidence="2 3">
    <name type="scientific">Thalictrum thalictroides</name>
    <name type="common">Rue-anemone</name>
    <name type="synonym">Anemone thalictroides</name>
    <dbReference type="NCBI Taxonomy" id="46969"/>
    <lineage>
        <taxon>Eukaryota</taxon>
        <taxon>Viridiplantae</taxon>
        <taxon>Streptophyta</taxon>
        <taxon>Embryophyta</taxon>
        <taxon>Tracheophyta</taxon>
        <taxon>Spermatophyta</taxon>
        <taxon>Magnoliopsida</taxon>
        <taxon>Ranunculales</taxon>
        <taxon>Ranunculaceae</taxon>
        <taxon>Thalictroideae</taxon>
        <taxon>Thalictrum</taxon>
    </lineage>
</organism>
<name>A0A7J6VZ90_THATH</name>
<gene>
    <name evidence="2" type="ORF">FRX31_019978</name>
</gene>
<accession>A0A7J6VZ90</accession>
<dbReference type="Proteomes" id="UP000554482">
    <property type="component" value="Unassembled WGS sequence"/>
</dbReference>
<keyword evidence="3" id="KW-1185">Reference proteome</keyword>
<proteinExistence type="predicted"/>
<evidence type="ECO:0000256" key="1">
    <source>
        <dbReference type="SAM" id="MobiDB-lite"/>
    </source>
</evidence>
<dbReference type="AlphaFoldDB" id="A0A7J6VZ90"/>
<reference evidence="2 3" key="1">
    <citation type="submission" date="2020-06" db="EMBL/GenBank/DDBJ databases">
        <title>Transcriptomic and genomic resources for Thalictrum thalictroides and T. hernandezii: Facilitating candidate gene discovery in an emerging model plant lineage.</title>
        <authorList>
            <person name="Arias T."/>
            <person name="Riano-Pachon D.M."/>
            <person name="Di Stilio V.S."/>
        </authorList>
    </citation>
    <scope>NUCLEOTIDE SEQUENCE [LARGE SCALE GENOMIC DNA]</scope>
    <source>
        <strain evidence="3">cv. WT478/WT964</strain>
        <tissue evidence="2">Leaves</tissue>
    </source>
</reference>
<feature type="region of interest" description="Disordered" evidence="1">
    <location>
        <begin position="1"/>
        <end position="33"/>
    </location>
</feature>
<sequence length="60" mass="6442">MEVEDCDRSMQQMANEGSAFESGQDLSGGEYSSGSVGKGWTPLRFQCNILSSSSKSPSME</sequence>
<evidence type="ECO:0000313" key="2">
    <source>
        <dbReference type="EMBL" id="KAF5190436.1"/>
    </source>
</evidence>
<comment type="caution">
    <text evidence="2">The sequence shown here is derived from an EMBL/GenBank/DDBJ whole genome shotgun (WGS) entry which is preliminary data.</text>
</comment>
<protein>
    <submittedName>
        <fullName evidence="2">Uncharacterized protein</fullName>
    </submittedName>
</protein>
<dbReference type="EMBL" id="JABWDY010024198">
    <property type="protein sequence ID" value="KAF5190436.1"/>
    <property type="molecule type" value="Genomic_DNA"/>
</dbReference>
<evidence type="ECO:0000313" key="3">
    <source>
        <dbReference type="Proteomes" id="UP000554482"/>
    </source>
</evidence>